<feature type="non-terminal residue" evidence="1">
    <location>
        <position position="73"/>
    </location>
</feature>
<protein>
    <submittedName>
        <fullName evidence="1">Uncharacterized protein</fullName>
    </submittedName>
</protein>
<sequence length="73" mass="8476">YRTSNPFSAHDNRHCIQGQAEYLGNGCDSRYFGRRLHAVDDRLHKTDVAFLYHEPNSEHNYSPTTFTTYKNPG</sequence>
<reference evidence="1" key="1">
    <citation type="submission" date="2014-12" db="EMBL/GenBank/DDBJ databases">
        <title>Insight into the proteome of Arion vulgaris.</title>
        <authorList>
            <person name="Aradska J."/>
            <person name="Bulat T."/>
            <person name="Smidak R."/>
            <person name="Sarate P."/>
            <person name="Gangsoo J."/>
            <person name="Sialana F."/>
            <person name="Bilban M."/>
            <person name="Lubec G."/>
        </authorList>
    </citation>
    <scope>NUCLEOTIDE SEQUENCE</scope>
    <source>
        <tissue evidence="1">Skin</tissue>
    </source>
</reference>
<name>A0A0B6YRS6_9EUPU</name>
<evidence type="ECO:0000313" key="1">
    <source>
        <dbReference type="EMBL" id="CEK58451.1"/>
    </source>
</evidence>
<feature type="non-terminal residue" evidence="1">
    <location>
        <position position="1"/>
    </location>
</feature>
<proteinExistence type="predicted"/>
<accession>A0A0B6YRS6</accession>
<dbReference type="AlphaFoldDB" id="A0A0B6YRS6"/>
<dbReference type="EMBL" id="HACG01011586">
    <property type="protein sequence ID" value="CEK58451.1"/>
    <property type="molecule type" value="Transcribed_RNA"/>
</dbReference>
<gene>
    <name evidence="1" type="primary">ORF33135</name>
</gene>
<organism evidence="1">
    <name type="scientific">Arion vulgaris</name>
    <dbReference type="NCBI Taxonomy" id="1028688"/>
    <lineage>
        <taxon>Eukaryota</taxon>
        <taxon>Metazoa</taxon>
        <taxon>Spiralia</taxon>
        <taxon>Lophotrochozoa</taxon>
        <taxon>Mollusca</taxon>
        <taxon>Gastropoda</taxon>
        <taxon>Heterobranchia</taxon>
        <taxon>Euthyneura</taxon>
        <taxon>Panpulmonata</taxon>
        <taxon>Eupulmonata</taxon>
        <taxon>Stylommatophora</taxon>
        <taxon>Helicina</taxon>
        <taxon>Arionoidea</taxon>
        <taxon>Arionidae</taxon>
        <taxon>Arion</taxon>
    </lineage>
</organism>